<dbReference type="Proteomes" id="UP000319257">
    <property type="component" value="Unassembled WGS sequence"/>
</dbReference>
<reference evidence="1 2" key="1">
    <citation type="submission" date="2019-06" db="EMBL/GenBank/DDBJ databases">
        <title>Draft genome sequence of the filamentous fungus Phialemoniopsis curvata isolated from diesel fuel.</title>
        <authorList>
            <person name="Varaljay V.A."/>
            <person name="Lyon W.J."/>
            <person name="Crouch A.L."/>
            <person name="Drake C.E."/>
            <person name="Hollomon J.M."/>
            <person name="Nadeau L.J."/>
            <person name="Nunn H.S."/>
            <person name="Stevenson B.S."/>
            <person name="Bojanowski C.L."/>
            <person name="Crookes-Goodson W.J."/>
        </authorList>
    </citation>
    <scope>NUCLEOTIDE SEQUENCE [LARGE SCALE GENOMIC DNA]</scope>
    <source>
        <strain evidence="1 2">D216</strain>
    </source>
</reference>
<accession>A0A507ALX8</accession>
<dbReference type="GeneID" id="41977399"/>
<evidence type="ECO:0008006" key="3">
    <source>
        <dbReference type="Google" id="ProtNLM"/>
    </source>
</evidence>
<dbReference type="OrthoDB" id="2015213at2759"/>
<dbReference type="EMBL" id="SKBQ01000076">
    <property type="protein sequence ID" value="TPX08613.1"/>
    <property type="molecule type" value="Genomic_DNA"/>
</dbReference>
<dbReference type="PANTHER" id="PTHR43881:SF1">
    <property type="entry name" value="GAMMA-GLUTAMYLTRANSPEPTIDASE (AFU_ORTHOLOGUE AFUA_4G13580)"/>
    <property type="match status" value="1"/>
</dbReference>
<comment type="caution">
    <text evidence="1">The sequence shown here is derived from an EMBL/GenBank/DDBJ whole genome shotgun (WGS) entry which is preliminary data.</text>
</comment>
<dbReference type="Gene3D" id="3.60.20.40">
    <property type="match status" value="1"/>
</dbReference>
<organism evidence="1 2">
    <name type="scientific">Thyridium curvatum</name>
    <dbReference type="NCBI Taxonomy" id="1093900"/>
    <lineage>
        <taxon>Eukaryota</taxon>
        <taxon>Fungi</taxon>
        <taxon>Dikarya</taxon>
        <taxon>Ascomycota</taxon>
        <taxon>Pezizomycotina</taxon>
        <taxon>Sordariomycetes</taxon>
        <taxon>Sordariomycetidae</taxon>
        <taxon>Thyridiales</taxon>
        <taxon>Thyridiaceae</taxon>
        <taxon>Thyridium</taxon>
    </lineage>
</organism>
<protein>
    <recommendedName>
        <fullName evidence="3">Gamma-glutamyltranspeptidase</fullName>
    </recommendedName>
</protein>
<keyword evidence="2" id="KW-1185">Reference proteome</keyword>
<dbReference type="InParanoid" id="A0A507ALX8"/>
<dbReference type="InterPro" id="IPR043137">
    <property type="entry name" value="GGT_ssub_C"/>
</dbReference>
<dbReference type="SUPFAM" id="SSF56235">
    <property type="entry name" value="N-terminal nucleophile aminohydrolases (Ntn hydrolases)"/>
    <property type="match status" value="1"/>
</dbReference>
<dbReference type="InterPro" id="IPR043138">
    <property type="entry name" value="GGT_lsub"/>
</dbReference>
<dbReference type="Gene3D" id="1.10.246.130">
    <property type="match status" value="1"/>
</dbReference>
<dbReference type="Pfam" id="PF01019">
    <property type="entry name" value="G_glu_transpept"/>
    <property type="match status" value="1"/>
</dbReference>
<dbReference type="PANTHER" id="PTHR43881">
    <property type="entry name" value="GAMMA-GLUTAMYLTRANSPEPTIDASE (AFU_ORTHOLOGUE AFUA_4G13580)"/>
    <property type="match status" value="1"/>
</dbReference>
<dbReference type="RefSeq" id="XP_030990324.1">
    <property type="nucleotide sequence ID" value="XM_031144970.1"/>
</dbReference>
<proteinExistence type="predicted"/>
<name>A0A507ALX8_9PEZI</name>
<evidence type="ECO:0000313" key="1">
    <source>
        <dbReference type="EMBL" id="TPX08613.1"/>
    </source>
</evidence>
<dbReference type="AlphaFoldDB" id="A0A507ALX8"/>
<dbReference type="STRING" id="1093900.A0A507ALX8"/>
<dbReference type="PRINTS" id="PR01210">
    <property type="entry name" value="GGTRANSPTASE"/>
</dbReference>
<evidence type="ECO:0000313" key="2">
    <source>
        <dbReference type="Proteomes" id="UP000319257"/>
    </source>
</evidence>
<dbReference type="InterPro" id="IPR029055">
    <property type="entry name" value="Ntn_hydrolases_N"/>
</dbReference>
<sequence>MPASARGLHGLYPHDDERFTVFRGRRSVVHSSKAIVSTTSPLASQAGIRILQEGGNAADAAIAAAAVLNLVDPSMTGIGGDAFCLFYDAKEKQVYALNGSGRSPANATLDKICNALGVTDRTTASIPALSIHSVTVPGAAAAWVDTVEKFGSGALSLLQVLAPAIELAENGFAVSEISSYSWIKCQGQLLDSANGTEVLKTDPSAPRGFRSPRPGEYYKNPNLAKTFRLLGEKGRAGFYEGPVAQAIVDVSQQLGGFLTLEDLKKHGETGSEISTPVKLRLESPMLGCDGKNLDLWEHGPNGQGLVAQMALGLFQQWERDGKISKFTPGDHNSPRYLHALIQALRIAFADCAWFITDPNNMDVGPEALLNPDYLVERAKLFDPEKATPSPDHGSPTLKRTSDTIYLAVTDQDGNACSLVNSVADLFGCRIGAKGTGFVLQNRATAFHLDPKRHNVYTPGARPYNTIIPALVTNSDDGTLHTVLGVMGGAMQPQGHVQVLLNMLLFDMNPQVALDAPRICVGINIPGKATDPSKKIDDAVYLEEGITEDVARGLESIGYEVKYVKGMARSLFGRGQIIRVHHDPVDGQRVYSAGSDMRGDGLAAPLL</sequence>
<gene>
    <name evidence="1" type="ORF">E0L32_009952</name>
</gene>
<dbReference type="InterPro" id="IPR052896">
    <property type="entry name" value="GGT-like_enzyme"/>
</dbReference>